<feature type="domain" description="Methanogenesis regulatory protein FilR1 middle" evidence="1">
    <location>
        <begin position="122"/>
        <end position="253"/>
    </location>
</feature>
<reference evidence="3 4" key="1">
    <citation type="submission" date="2014-01" db="EMBL/GenBank/DDBJ databases">
        <authorList>
            <consortium name="DOE Joint Genome Institute"/>
            <person name="Anderson I."/>
            <person name="Huntemann M."/>
            <person name="Han J."/>
            <person name="Chen A."/>
            <person name="Kyrpides N."/>
            <person name="Mavromatis K."/>
            <person name="Markowitz V."/>
            <person name="Palaniappan K."/>
            <person name="Ivanova N."/>
            <person name="Schaumberg A."/>
            <person name="Pati A."/>
            <person name="Liolios K."/>
            <person name="Nordberg H.P."/>
            <person name="Cantor M.N."/>
            <person name="Hua S.X."/>
            <person name="Woyke T."/>
        </authorList>
    </citation>
    <scope>NUCLEOTIDE SEQUENCE [LARGE SCALE GENOMIC DNA]</scope>
    <source>
        <strain evidence="3 4">XH-48</strain>
    </source>
</reference>
<organism evidence="3 4">
    <name type="scientific">Halostagnicola larsenii XH-48</name>
    <dbReference type="NCBI Taxonomy" id="797299"/>
    <lineage>
        <taxon>Archaea</taxon>
        <taxon>Methanobacteriati</taxon>
        <taxon>Methanobacteriota</taxon>
        <taxon>Stenosarchaea group</taxon>
        <taxon>Halobacteria</taxon>
        <taxon>Halobacteriales</taxon>
        <taxon>Natrialbaceae</taxon>
        <taxon>Halostagnicola</taxon>
    </lineage>
</organism>
<dbReference type="Pfam" id="PF08350">
    <property type="entry name" value="FilR1_middle"/>
    <property type="match status" value="1"/>
</dbReference>
<protein>
    <submittedName>
        <fullName evidence="3">Uncharacterized protein</fullName>
    </submittedName>
</protein>
<dbReference type="OrthoDB" id="330490at2157"/>
<feature type="domain" description="HVO-A0261-like N-terminal" evidence="2">
    <location>
        <begin position="9"/>
        <end position="87"/>
    </location>
</feature>
<accession>W0JV03</accession>
<dbReference type="GeneID" id="25145975"/>
<dbReference type="InterPro" id="IPR013561">
    <property type="entry name" value="FilR1_middle_dom"/>
</dbReference>
<dbReference type="Proteomes" id="UP000019024">
    <property type="component" value="Chromosome"/>
</dbReference>
<sequence length="265" mass="29485">MGHSSGDPDVLRTVAKRSPLLERLADGPADKRELIAVLDCSRSTIDRAIRELELVDCIRRCEDGFRLTVAGRLALAEHRRSRQTFESIAKLSDLLHDLPAETPISAEMVRGATLLEVPAHAPNEPLEEITDLVDRAERFRGMGAADRTPTLRHQFRDRSVNGELEAELVLTEDLARVIFTEHSELLQNGALDSGLDIYTAPTIPYELSIVETPTESVVFVIPFNDDLTHRGVIRNDSTAALEWADGVFRRHRATATPLSSFDDSR</sequence>
<dbReference type="eggNOG" id="arCOG02809">
    <property type="taxonomic scope" value="Archaea"/>
</dbReference>
<gene>
    <name evidence="3" type="ORF">HALLA_16310</name>
</gene>
<dbReference type="SUPFAM" id="SSF46785">
    <property type="entry name" value="Winged helix' DNA-binding domain"/>
    <property type="match status" value="1"/>
</dbReference>
<evidence type="ECO:0000259" key="2">
    <source>
        <dbReference type="Pfam" id="PF25213"/>
    </source>
</evidence>
<dbReference type="Pfam" id="PF25213">
    <property type="entry name" value="HVO_A0261_N"/>
    <property type="match status" value="1"/>
</dbReference>
<dbReference type="AlphaFoldDB" id="W0JV03"/>
<name>W0JV03_9EURY</name>
<dbReference type="InterPro" id="IPR036390">
    <property type="entry name" value="WH_DNA-bd_sf"/>
</dbReference>
<dbReference type="HOGENOM" id="CLU_071220_1_1_2"/>
<keyword evidence="4" id="KW-1185">Reference proteome</keyword>
<dbReference type="RefSeq" id="WP_049953359.1">
    <property type="nucleotide sequence ID" value="NZ_CP007055.1"/>
</dbReference>
<dbReference type="KEGG" id="hlr:HALLA_16310"/>
<dbReference type="EMBL" id="CP007055">
    <property type="protein sequence ID" value="AHG01095.1"/>
    <property type="molecule type" value="Genomic_DNA"/>
</dbReference>
<dbReference type="InterPro" id="IPR057527">
    <property type="entry name" value="HVO_A0261-like_N"/>
</dbReference>
<evidence type="ECO:0000313" key="3">
    <source>
        <dbReference type="EMBL" id="AHG01095.1"/>
    </source>
</evidence>
<evidence type="ECO:0000313" key="4">
    <source>
        <dbReference type="Proteomes" id="UP000019024"/>
    </source>
</evidence>
<evidence type="ECO:0000259" key="1">
    <source>
        <dbReference type="Pfam" id="PF08350"/>
    </source>
</evidence>
<proteinExistence type="predicted"/>